<dbReference type="KEGG" id="aplc:110982368"/>
<dbReference type="InterPro" id="IPR031424">
    <property type="entry name" value="QVR-like"/>
</dbReference>
<proteinExistence type="predicted"/>
<feature type="chain" id="PRO_5034350038" evidence="3">
    <location>
        <begin position="20"/>
        <end position="131"/>
    </location>
</feature>
<dbReference type="GO" id="GO:0032222">
    <property type="term" value="P:regulation of synaptic transmission, cholinergic"/>
    <property type="evidence" value="ECO:0007669"/>
    <property type="project" value="InterPro"/>
</dbReference>
<dbReference type="Pfam" id="PF17064">
    <property type="entry name" value="QVR"/>
    <property type="match status" value="1"/>
</dbReference>
<evidence type="ECO:0000313" key="5">
    <source>
        <dbReference type="RefSeq" id="XP_022096414.1"/>
    </source>
</evidence>
<feature type="signal peptide" evidence="3">
    <location>
        <begin position="1"/>
        <end position="19"/>
    </location>
</feature>
<gene>
    <name evidence="5" type="primary">LOC110982368</name>
</gene>
<dbReference type="Proteomes" id="UP000694845">
    <property type="component" value="Unplaced"/>
</dbReference>
<dbReference type="PANTHER" id="PTHR33562">
    <property type="entry name" value="ATILLA, ISOFORM B-RELATED-RELATED"/>
    <property type="match status" value="1"/>
</dbReference>
<dbReference type="OMA" id="TIRYCTH"/>
<reference evidence="5" key="1">
    <citation type="submission" date="2025-08" db="UniProtKB">
        <authorList>
            <consortium name="RefSeq"/>
        </authorList>
    </citation>
    <scope>IDENTIFICATION</scope>
</reference>
<dbReference type="InterPro" id="IPR050975">
    <property type="entry name" value="Sleep_regulator"/>
</dbReference>
<dbReference type="RefSeq" id="XP_022096414.1">
    <property type="nucleotide sequence ID" value="XM_022240722.1"/>
</dbReference>
<evidence type="ECO:0000256" key="1">
    <source>
        <dbReference type="ARBA" id="ARBA00022729"/>
    </source>
</evidence>
<evidence type="ECO:0000313" key="4">
    <source>
        <dbReference type="Proteomes" id="UP000694845"/>
    </source>
</evidence>
<keyword evidence="1 3" id="KW-0732">Signal</keyword>
<evidence type="ECO:0000256" key="2">
    <source>
        <dbReference type="ARBA" id="ARBA00023180"/>
    </source>
</evidence>
<accession>A0A8B7YSZ8</accession>
<evidence type="ECO:0000256" key="3">
    <source>
        <dbReference type="SAM" id="SignalP"/>
    </source>
</evidence>
<name>A0A8B7YSZ8_ACAPL</name>
<protein>
    <submittedName>
        <fullName evidence="5">Uncharacterized protein LOC110982368</fullName>
    </submittedName>
</protein>
<keyword evidence="4" id="KW-1185">Reference proteome</keyword>
<organism evidence="4 5">
    <name type="scientific">Acanthaster planci</name>
    <name type="common">Crown-of-thorns starfish</name>
    <dbReference type="NCBI Taxonomy" id="133434"/>
    <lineage>
        <taxon>Eukaryota</taxon>
        <taxon>Metazoa</taxon>
        <taxon>Echinodermata</taxon>
        <taxon>Eleutherozoa</taxon>
        <taxon>Asterozoa</taxon>
        <taxon>Asteroidea</taxon>
        <taxon>Valvatacea</taxon>
        <taxon>Valvatida</taxon>
        <taxon>Acanthasteridae</taxon>
        <taxon>Acanthaster</taxon>
    </lineage>
</organism>
<dbReference type="AlphaFoldDB" id="A0A8B7YSZ8"/>
<dbReference type="SUPFAM" id="SSF57302">
    <property type="entry name" value="Snake toxin-like"/>
    <property type="match status" value="1"/>
</dbReference>
<sequence length="131" mass="13662">MKKIIGIVVFLTCIGLSHAVTCYVCSGTGQCADPFDPSAPGIIAYECSYGYICAKISVVGPGQLDQGVTRGCASRGTCEKGGIVDDCIKEYYGNQRAVGCCCTTSLCNAAIANEVNLVTIVAMLVVTGWFV</sequence>
<dbReference type="GeneID" id="110982368"/>
<dbReference type="GO" id="GO:0030431">
    <property type="term" value="P:sleep"/>
    <property type="evidence" value="ECO:0007669"/>
    <property type="project" value="InterPro"/>
</dbReference>
<dbReference type="InterPro" id="IPR045860">
    <property type="entry name" value="Snake_toxin-like_sf"/>
</dbReference>
<keyword evidence="2" id="KW-0325">Glycoprotein</keyword>